<reference evidence="2 3" key="1">
    <citation type="journal article" date="2016" name="Nat. Commun.">
        <title>Thousands of microbial genomes shed light on interconnected biogeochemical processes in an aquifer system.</title>
        <authorList>
            <person name="Anantharaman K."/>
            <person name="Brown C.T."/>
            <person name="Hug L.A."/>
            <person name="Sharon I."/>
            <person name="Castelle C.J."/>
            <person name="Probst A.J."/>
            <person name="Thomas B.C."/>
            <person name="Singh A."/>
            <person name="Wilkins M.J."/>
            <person name="Karaoz U."/>
            <person name="Brodie E.L."/>
            <person name="Williams K.H."/>
            <person name="Hubbard S.S."/>
            <person name="Banfield J.F."/>
        </authorList>
    </citation>
    <scope>NUCLEOTIDE SEQUENCE [LARGE SCALE GENOMIC DNA]</scope>
</reference>
<dbReference type="AlphaFoldDB" id="A0A1F7IVD0"/>
<proteinExistence type="predicted"/>
<dbReference type="Gene3D" id="1.10.10.10">
    <property type="entry name" value="Winged helix-like DNA-binding domain superfamily/Winged helix DNA-binding domain"/>
    <property type="match status" value="1"/>
</dbReference>
<evidence type="ECO:0000259" key="1">
    <source>
        <dbReference type="PROSITE" id="PS50995"/>
    </source>
</evidence>
<dbReference type="InterPro" id="IPR000835">
    <property type="entry name" value="HTH_MarR-typ"/>
</dbReference>
<dbReference type="Proteomes" id="UP000177141">
    <property type="component" value="Unassembled WGS sequence"/>
</dbReference>
<dbReference type="GO" id="GO:0003700">
    <property type="term" value="F:DNA-binding transcription factor activity"/>
    <property type="evidence" value="ECO:0007669"/>
    <property type="project" value="InterPro"/>
</dbReference>
<dbReference type="InterPro" id="IPR039422">
    <property type="entry name" value="MarR/SlyA-like"/>
</dbReference>
<protein>
    <recommendedName>
        <fullName evidence="1">HTH marR-type domain-containing protein</fullName>
    </recommendedName>
</protein>
<organism evidence="2 3">
    <name type="scientific">Candidatus Roizmanbacteria bacterium RIFCSPLOWO2_01_FULL_38_12</name>
    <dbReference type="NCBI Taxonomy" id="1802061"/>
    <lineage>
        <taxon>Bacteria</taxon>
        <taxon>Candidatus Roizmaniibacteriota</taxon>
    </lineage>
</organism>
<sequence length="132" mass="14917">MLKNALQRLIGSKKTIKTYDLLRLKAKSYRLLKNKVDDYLKAYKISAVDWMVLGLLHKSIEGLKFGEIATELGVEPPFVTELVNGLEKGKFIAVKESPLDKRSKIVKLTNKATKLLSEAEKNMQSKLADRLV</sequence>
<gene>
    <name evidence="2" type="ORF">A3A93_06005</name>
</gene>
<dbReference type="STRING" id="1802061.A3A93_06005"/>
<feature type="domain" description="HTH marR-type" evidence="1">
    <location>
        <begin position="18"/>
        <end position="132"/>
    </location>
</feature>
<dbReference type="SUPFAM" id="SSF46785">
    <property type="entry name" value="Winged helix' DNA-binding domain"/>
    <property type="match status" value="1"/>
</dbReference>
<dbReference type="EMBL" id="MGAL01000034">
    <property type="protein sequence ID" value="OGK47311.1"/>
    <property type="molecule type" value="Genomic_DNA"/>
</dbReference>
<accession>A0A1F7IVD0</accession>
<dbReference type="SMART" id="SM00347">
    <property type="entry name" value="HTH_MARR"/>
    <property type="match status" value="1"/>
</dbReference>
<evidence type="ECO:0000313" key="2">
    <source>
        <dbReference type="EMBL" id="OGK47311.1"/>
    </source>
</evidence>
<name>A0A1F7IVD0_9BACT</name>
<dbReference type="GO" id="GO:0006950">
    <property type="term" value="P:response to stress"/>
    <property type="evidence" value="ECO:0007669"/>
    <property type="project" value="TreeGrafter"/>
</dbReference>
<dbReference type="Pfam" id="PF12802">
    <property type="entry name" value="MarR_2"/>
    <property type="match status" value="1"/>
</dbReference>
<dbReference type="PANTHER" id="PTHR33164:SF43">
    <property type="entry name" value="HTH-TYPE TRANSCRIPTIONAL REPRESSOR YETL"/>
    <property type="match status" value="1"/>
</dbReference>
<dbReference type="PROSITE" id="PS50995">
    <property type="entry name" value="HTH_MARR_2"/>
    <property type="match status" value="1"/>
</dbReference>
<dbReference type="InterPro" id="IPR036388">
    <property type="entry name" value="WH-like_DNA-bd_sf"/>
</dbReference>
<evidence type="ECO:0000313" key="3">
    <source>
        <dbReference type="Proteomes" id="UP000177141"/>
    </source>
</evidence>
<dbReference type="PANTHER" id="PTHR33164">
    <property type="entry name" value="TRANSCRIPTIONAL REGULATOR, MARR FAMILY"/>
    <property type="match status" value="1"/>
</dbReference>
<dbReference type="InterPro" id="IPR036390">
    <property type="entry name" value="WH_DNA-bd_sf"/>
</dbReference>
<comment type="caution">
    <text evidence="2">The sequence shown here is derived from an EMBL/GenBank/DDBJ whole genome shotgun (WGS) entry which is preliminary data.</text>
</comment>